<keyword evidence="5" id="KW-0238">DNA-binding</keyword>
<keyword evidence="4" id="KW-0805">Transcription regulation</keyword>
<dbReference type="InterPro" id="IPR036864">
    <property type="entry name" value="Zn2-C6_fun-type_DNA-bd_sf"/>
</dbReference>
<evidence type="ECO:0000313" key="12">
    <source>
        <dbReference type="Proteomes" id="UP000664534"/>
    </source>
</evidence>
<dbReference type="CDD" id="cd12148">
    <property type="entry name" value="fungal_TF_MHR"/>
    <property type="match status" value="1"/>
</dbReference>
<dbReference type="GO" id="GO:0000981">
    <property type="term" value="F:DNA-binding transcription factor activity, RNA polymerase II-specific"/>
    <property type="evidence" value="ECO:0007669"/>
    <property type="project" value="InterPro"/>
</dbReference>
<reference evidence="11" key="1">
    <citation type="submission" date="2021-03" db="EMBL/GenBank/DDBJ databases">
        <authorList>
            <person name="Tagirdzhanova G."/>
        </authorList>
    </citation>
    <scope>NUCLEOTIDE SEQUENCE</scope>
</reference>
<dbReference type="GO" id="GO:0008270">
    <property type="term" value="F:zinc ion binding"/>
    <property type="evidence" value="ECO:0007669"/>
    <property type="project" value="InterPro"/>
</dbReference>
<accession>A0A8H3IGG2</accession>
<dbReference type="Pfam" id="PF00172">
    <property type="entry name" value="Zn_clus"/>
    <property type="match status" value="1"/>
</dbReference>
<feature type="domain" description="Zn(2)-C6 fungal-type" evidence="10">
    <location>
        <begin position="23"/>
        <end position="53"/>
    </location>
</feature>
<organism evidence="11 12">
    <name type="scientific">Imshaugia aleurites</name>
    <dbReference type="NCBI Taxonomy" id="172621"/>
    <lineage>
        <taxon>Eukaryota</taxon>
        <taxon>Fungi</taxon>
        <taxon>Dikarya</taxon>
        <taxon>Ascomycota</taxon>
        <taxon>Pezizomycotina</taxon>
        <taxon>Lecanoromycetes</taxon>
        <taxon>OSLEUM clade</taxon>
        <taxon>Lecanoromycetidae</taxon>
        <taxon>Lecanorales</taxon>
        <taxon>Lecanorineae</taxon>
        <taxon>Parmeliaceae</taxon>
        <taxon>Imshaugia</taxon>
    </lineage>
</organism>
<keyword evidence="7" id="KW-0539">Nucleus</keyword>
<dbReference type="PANTHER" id="PTHR46910">
    <property type="entry name" value="TRANSCRIPTION FACTOR PDR1"/>
    <property type="match status" value="1"/>
</dbReference>
<dbReference type="EMBL" id="CAJPDT010000010">
    <property type="protein sequence ID" value="CAF9912759.1"/>
    <property type="molecule type" value="Genomic_DNA"/>
</dbReference>
<comment type="subcellular location">
    <subcellularLocation>
        <location evidence="1">Nucleus</location>
    </subcellularLocation>
</comment>
<dbReference type="CDD" id="cd15485">
    <property type="entry name" value="ZIP_Cat8"/>
    <property type="match status" value="1"/>
</dbReference>
<dbReference type="GO" id="GO:0005634">
    <property type="term" value="C:nucleus"/>
    <property type="evidence" value="ECO:0007669"/>
    <property type="project" value="UniProtKB-SubCell"/>
</dbReference>
<dbReference type="InterPro" id="IPR001138">
    <property type="entry name" value="Zn2Cys6_DnaBD"/>
</dbReference>
<evidence type="ECO:0000256" key="4">
    <source>
        <dbReference type="ARBA" id="ARBA00023015"/>
    </source>
</evidence>
<dbReference type="SMART" id="SM00906">
    <property type="entry name" value="Fungal_trans"/>
    <property type="match status" value="1"/>
</dbReference>
<dbReference type="SUPFAM" id="SSF57701">
    <property type="entry name" value="Zn2/Cys6 DNA-binding domain"/>
    <property type="match status" value="1"/>
</dbReference>
<evidence type="ECO:0000256" key="2">
    <source>
        <dbReference type="ARBA" id="ARBA00022723"/>
    </source>
</evidence>
<dbReference type="PROSITE" id="PS50048">
    <property type="entry name" value="ZN2_CY6_FUNGAL_2"/>
    <property type="match status" value="1"/>
</dbReference>
<comment type="caution">
    <text evidence="11">The sequence shown here is derived from an EMBL/GenBank/DDBJ whole genome shotgun (WGS) entry which is preliminary data.</text>
</comment>
<feature type="coiled-coil region" evidence="8">
    <location>
        <begin position="67"/>
        <end position="101"/>
    </location>
</feature>
<dbReference type="CDD" id="cd00067">
    <property type="entry name" value="GAL4"/>
    <property type="match status" value="1"/>
</dbReference>
<evidence type="ECO:0000313" key="11">
    <source>
        <dbReference type="EMBL" id="CAF9912759.1"/>
    </source>
</evidence>
<dbReference type="InterPro" id="IPR050987">
    <property type="entry name" value="AtrR-like"/>
</dbReference>
<dbReference type="PROSITE" id="PS00463">
    <property type="entry name" value="ZN2_CY6_FUNGAL_1"/>
    <property type="match status" value="1"/>
</dbReference>
<name>A0A8H3IGG2_9LECA</name>
<dbReference type="OrthoDB" id="1924787at2759"/>
<evidence type="ECO:0000256" key="5">
    <source>
        <dbReference type="ARBA" id="ARBA00023125"/>
    </source>
</evidence>
<keyword evidence="6" id="KW-0804">Transcription</keyword>
<feature type="compositionally biased region" description="Polar residues" evidence="9">
    <location>
        <begin position="702"/>
        <end position="713"/>
    </location>
</feature>
<dbReference type="PANTHER" id="PTHR46910:SF12">
    <property type="entry name" value="REGULATORY PROTEIN CAT8"/>
    <property type="match status" value="1"/>
</dbReference>
<dbReference type="FunFam" id="4.10.240.10:FF:000007">
    <property type="entry name" value="C6 transcription factor FacB"/>
    <property type="match status" value="1"/>
</dbReference>
<evidence type="ECO:0000256" key="6">
    <source>
        <dbReference type="ARBA" id="ARBA00023163"/>
    </source>
</evidence>
<keyword evidence="3" id="KW-0862">Zinc</keyword>
<keyword evidence="12" id="KW-1185">Reference proteome</keyword>
<evidence type="ECO:0000256" key="9">
    <source>
        <dbReference type="SAM" id="MobiDB-lite"/>
    </source>
</evidence>
<proteinExistence type="predicted"/>
<evidence type="ECO:0000256" key="8">
    <source>
        <dbReference type="SAM" id="Coils"/>
    </source>
</evidence>
<keyword evidence="8" id="KW-0175">Coiled coil</keyword>
<sequence>MPGILPMKVIKVGTSAQSRIAQACDRCRSKKIRCDGITPCCSQCANVGFACKTSDKLSRRAFPRGYTESLEERVRALETEVRELKDLLDEKDEKIDILSKVYSHSPSLRRPSSTPSTSHNVPEMKMIVEAPAPKEDSFRVQQSPCLLNGGESDSYFMGASSGRSFVDTFKAKIQESGKPCSEFKTEAFFATREDDSSTKRPSTYIPSRVPSRMVSDQMINIFFQEWAPLFPVVHRPTMLKVYADYVNDPKDVKDNHSLAQLNLIFGIAALSAEWNKQNALGFELQWHAALDAVLAENTLPTLQCLVLAQIYCIAKADYNKLLHYKGMAISLSHRLGLHHSQKRFSLGALTSETRKKVFWTLYTLDCFSAALLGLPKMFNESDIHAEYPADVDDENVSQRGFQSTLPGESTRVSSALALFRVAQIMSKVLGENYPAASSHDLSLQNIVALNDELDCWLGSLAPHLRLEFVQDKPSTNIVGSRSPLLSLAYHYVRTLIHRPVVGSSLGSKASPSIVALAQSSKHITQIIQLLEERRMSFSFCLNKNELLLLSGFGLLFQSLDLDRKGKLIQDSQRLMCSIIEILERNAAMGAAEFKKVACAMISVEKLQKGAQGSEGTVARRKSEGNMAAPKESLKLARKLQTIASRCSTGNLAVVKRESSNGRRSTAPTLSTGQLTGYDRSTSQNSVSSRLSDQMPQHEYSRRTNTPSLRQNPPSKLPNLDYLSFNDPTPSPNNMSPGSSRPFKAPDLVNQQMQPPLDGPFPSEDVFSSYASPPPSADFGWCSELWDMPSNVGNQPDVSQGRVSFSEEDLTSGEELSSCDMGPDFQGLGLPGADGLVELEGLDGNFGL</sequence>
<dbReference type="Gene3D" id="4.10.240.10">
    <property type="entry name" value="Zn(2)-C6 fungal-type DNA-binding domain"/>
    <property type="match status" value="1"/>
</dbReference>
<dbReference type="Proteomes" id="UP000664534">
    <property type="component" value="Unassembled WGS sequence"/>
</dbReference>
<feature type="compositionally biased region" description="Polar residues" evidence="9">
    <location>
        <begin position="661"/>
        <end position="694"/>
    </location>
</feature>
<protein>
    <recommendedName>
        <fullName evidence="10">Zn(2)-C6 fungal-type domain-containing protein</fullName>
    </recommendedName>
</protein>
<dbReference type="InterPro" id="IPR007219">
    <property type="entry name" value="XnlR_reg_dom"/>
</dbReference>
<dbReference type="GO" id="GO:0003677">
    <property type="term" value="F:DNA binding"/>
    <property type="evidence" value="ECO:0007669"/>
    <property type="project" value="UniProtKB-KW"/>
</dbReference>
<feature type="compositionally biased region" description="Polar residues" evidence="9">
    <location>
        <begin position="725"/>
        <end position="738"/>
    </location>
</feature>
<feature type="region of interest" description="Disordered" evidence="9">
    <location>
        <begin position="653"/>
        <end position="743"/>
    </location>
</feature>
<evidence type="ECO:0000256" key="3">
    <source>
        <dbReference type="ARBA" id="ARBA00022833"/>
    </source>
</evidence>
<evidence type="ECO:0000259" key="10">
    <source>
        <dbReference type="PROSITE" id="PS50048"/>
    </source>
</evidence>
<gene>
    <name evidence="11" type="ORF">IMSHALPRED_000415</name>
</gene>
<dbReference type="AlphaFoldDB" id="A0A8H3IGG2"/>
<dbReference type="GO" id="GO:0006351">
    <property type="term" value="P:DNA-templated transcription"/>
    <property type="evidence" value="ECO:0007669"/>
    <property type="project" value="InterPro"/>
</dbReference>
<feature type="region of interest" description="Disordered" evidence="9">
    <location>
        <begin position="611"/>
        <end position="630"/>
    </location>
</feature>
<evidence type="ECO:0000256" key="1">
    <source>
        <dbReference type="ARBA" id="ARBA00004123"/>
    </source>
</evidence>
<dbReference type="SMART" id="SM00066">
    <property type="entry name" value="GAL4"/>
    <property type="match status" value="1"/>
</dbReference>
<keyword evidence="2" id="KW-0479">Metal-binding</keyword>
<dbReference type="Pfam" id="PF04082">
    <property type="entry name" value="Fungal_trans"/>
    <property type="match status" value="1"/>
</dbReference>
<evidence type="ECO:0000256" key="7">
    <source>
        <dbReference type="ARBA" id="ARBA00023242"/>
    </source>
</evidence>